<organism evidence="1 2">
    <name type="scientific">Jeotgalibacillus marinus</name>
    <dbReference type="NCBI Taxonomy" id="86667"/>
    <lineage>
        <taxon>Bacteria</taxon>
        <taxon>Bacillati</taxon>
        <taxon>Bacillota</taxon>
        <taxon>Bacilli</taxon>
        <taxon>Bacillales</taxon>
        <taxon>Caryophanaceae</taxon>
        <taxon>Jeotgalibacillus</taxon>
    </lineage>
</organism>
<evidence type="ECO:0000313" key="2">
    <source>
        <dbReference type="Proteomes" id="UP001556040"/>
    </source>
</evidence>
<comment type="caution">
    <text evidence="1">The sequence shown here is derived from an EMBL/GenBank/DDBJ whole genome shotgun (WGS) entry which is preliminary data.</text>
</comment>
<dbReference type="RefSeq" id="WP_367780264.1">
    <property type="nucleotide sequence ID" value="NZ_JBFMIA010000015.1"/>
</dbReference>
<sequence length="256" mass="29957">MIASQEILSTWRKFDDFPMETLAKAWFYKRANGNRQRDVSLMKEHRSQYGMSGNCFDLAIWLLDEFTKNGIEAYPIGQDLKTKDAHVSIVALDENGQRFLCDLGDQWLNPVLLDLDSEDYTNDKLRGFFPAAQIQVKPKGNRVELYYHRSSGKVSKQTYHTEPLDIDFFMEAAEFSQNLIKPKPLLECRIPYKNEVAHWEFCNWKSFLSTSEGLFHEQQLGTIEEWAEKINQQTDYDQQFLIETLTIYKELAKIKS</sequence>
<name>A0ABV3Q6L1_9BACL</name>
<dbReference type="EMBL" id="JBFMIA010000015">
    <property type="protein sequence ID" value="MEW9502776.1"/>
    <property type="molecule type" value="Genomic_DNA"/>
</dbReference>
<gene>
    <name evidence="1" type="ORF">AB1471_13335</name>
</gene>
<reference evidence="1 2" key="1">
    <citation type="journal article" date="1979" name="Int. J. Syst. Evol. Microbiol.">
        <title>Bacillus globisporus subsp. marinus subsp. nov.</title>
        <authorList>
            <person name="Liu H."/>
        </authorList>
    </citation>
    <scope>NUCLEOTIDE SEQUENCE [LARGE SCALE GENOMIC DNA]</scope>
    <source>
        <strain evidence="1 2">DSM 1297</strain>
    </source>
</reference>
<evidence type="ECO:0000313" key="1">
    <source>
        <dbReference type="EMBL" id="MEW9502776.1"/>
    </source>
</evidence>
<dbReference type="SUPFAM" id="SSF54001">
    <property type="entry name" value="Cysteine proteinases"/>
    <property type="match status" value="1"/>
</dbReference>
<dbReference type="Proteomes" id="UP001556040">
    <property type="component" value="Unassembled WGS sequence"/>
</dbReference>
<protein>
    <recommendedName>
        <fullName evidence="3">Arylamine N-acetyltransferase</fullName>
    </recommendedName>
</protein>
<proteinExistence type="predicted"/>
<accession>A0ABV3Q6L1</accession>
<keyword evidence="2" id="KW-1185">Reference proteome</keyword>
<evidence type="ECO:0008006" key="3">
    <source>
        <dbReference type="Google" id="ProtNLM"/>
    </source>
</evidence>
<dbReference type="InterPro" id="IPR038765">
    <property type="entry name" value="Papain-like_cys_pep_sf"/>
</dbReference>